<evidence type="ECO:0000256" key="3">
    <source>
        <dbReference type="SAM" id="MobiDB-lite"/>
    </source>
</evidence>
<feature type="domain" description="HMG box" evidence="4">
    <location>
        <begin position="122"/>
        <end position="188"/>
    </location>
</feature>
<reference evidence="5" key="1">
    <citation type="submission" date="2018-11" db="EMBL/GenBank/DDBJ databases">
        <title>Myxobolus squamalis genome and transcriptome.</title>
        <authorList>
            <person name="Yahalomi D."/>
            <person name="Atkinson S.D."/>
            <person name="Neuhof M."/>
            <person name="Chang E.S."/>
            <person name="Philippe H."/>
            <person name="Cartwright P."/>
            <person name="Bartholomew J.L."/>
            <person name="Huchon D."/>
        </authorList>
    </citation>
    <scope>NUCLEOTIDE SEQUENCE</scope>
    <source>
        <strain evidence="5">71B08</strain>
        <tissue evidence="5">Whole</tissue>
    </source>
</reference>
<feature type="domain" description="HMG box" evidence="4">
    <location>
        <begin position="30"/>
        <end position="99"/>
    </location>
</feature>
<feature type="compositionally biased region" description="Basic and acidic residues" evidence="3">
    <location>
        <begin position="68"/>
        <end position="95"/>
    </location>
</feature>
<accession>A0A6B2G310</accession>
<organism evidence="5">
    <name type="scientific">Myxobolus squamalis</name>
    <name type="common">Myxosporean</name>
    <dbReference type="NCBI Taxonomy" id="59785"/>
    <lineage>
        <taxon>Eukaryota</taxon>
        <taxon>Metazoa</taxon>
        <taxon>Cnidaria</taxon>
        <taxon>Myxozoa</taxon>
        <taxon>Myxosporea</taxon>
        <taxon>Bivalvulida</taxon>
        <taxon>Platysporina</taxon>
        <taxon>Myxobolidae</taxon>
        <taxon>Myxobolus</taxon>
    </lineage>
</organism>
<dbReference type="InterPro" id="IPR009071">
    <property type="entry name" value="HMG_box_dom"/>
</dbReference>
<dbReference type="PANTHER" id="PTHR48112:SF22">
    <property type="entry name" value="MITOCHONDRIAL TRANSCRIPTION FACTOR A, ISOFORM B"/>
    <property type="match status" value="1"/>
</dbReference>
<keyword evidence="2" id="KW-0539">Nucleus</keyword>
<dbReference type="Pfam" id="PF00505">
    <property type="entry name" value="HMG_box"/>
    <property type="match status" value="2"/>
</dbReference>
<feature type="compositionally biased region" description="Basic and acidic residues" evidence="3">
    <location>
        <begin position="1"/>
        <end position="28"/>
    </location>
</feature>
<dbReference type="PROSITE" id="PS50118">
    <property type="entry name" value="HMG_BOX_2"/>
    <property type="match status" value="2"/>
</dbReference>
<evidence type="ECO:0000256" key="1">
    <source>
        <dbReference type="ARBA" id="ARBA00023125"/>
    </source>
</evidence>
<name>A0A6B2G310_MYXSQ</name>
<dbReference type="GO" id="GO:0003677">
    <property type="term" value="F:DNA binding"/>
    <property type="evidence" value="ECO:0007669"/>
    <property type="project" value="UniProtKB-UniRule"/>
</dbReference>
<dbReference type="SUPFAM" id="SSF47095">
    <property type="entry name" value="HMG-box"/>
    <property type="match status" value="2"/>
</dbReference>
<feature type="DNA-binding region" description="HMG box" evidence="2">
    <location>
        <begin position="30"/>
        <end position="99"/>
    </location>
</feature>
<dbReference type="AlphaFoldDB" id="A0A6B2G310"/>
<feature type="DNA-binding region" description="HMG box" evidence="2">
    <location>
        <begin position="122"/>
        <end position="188"/>
    </location>
</feature>
<keyword evidence="1 2" id="KW-0238">DNA-binding</keyword>
<evidence type="ECO:0000313" key="5">
    <source>
        <dbReference type="EMBL" id="NDJ96916.1"/>
    </source>
</evidence>
<feature type="region of interest" description="Disordered" evidence="3">
    <location>
        <begin position="1"/>
        <end position="32"/>
    </location>
</feature>
<feature type="region of interest" description="Disordered" evidence="3">
    <location>
        <begin position="186"/>
        <end position="239"/>
    </location>
</feature>
<dbReference type="EMBL" id="GHBR01001852">
    <property type="protein sequence ID" value="NDJ96916.1"/>
    <property type="molecule type" value="Transcribed_RNA"/>
</dbReference>
<feature type="compositionally biased region" description="Basic and acidic residues" evidence="3">
    <location>
        <begin position="111"/>
        <end position="121"/>
    </location>
</feature>
<sequence>MDKTKKRKAETESSKPPKVRNQPEEKGKFAKRPMSAFFIFSQSMREDIKKNGGTISGVENIAKMAGKKWNELSESEKKPFADKAKEAKDRYDRELASGLKAPPRKTKSSKTKGDKIKDPNKPKRASSAYLFYSADFRKSPDAVNIKHTEIMKAAADKWKSLTSEEKKKYTDLELKDKARFLKEINEYNAKNPISKKSSKTSVKSKPSLKKKVKESASEDESSADEAEINDVDDDESDSQ</sequence>
<dbReference type="Gene3D" id="1.10.30.10">
    <property type="entry name" value="High mobility group box domain"/>
    <property type="match status" value="2"/>
</dbReference>
<protein>
    <submittedName>
        <fullName evidence="5">High mobility group protein homolog TDP-1 (Trinotate prediction)</fullName>
    </submittedName>
</protein>
<evidence type="ECO:0000256" key="2">
    <source>
        <dbReference type="PROSITE-ProRule" id="PRU00267"/>
    </source>
</evidence>
<dbReference type="PANTHER" id="PTHR48112">
    <property type="entry name" value="HIGH MOBILITY GROUP PROTEIN DSP1"/>
    <property type="match status" value="1"/>
</dbReference>
<dbReference type="GO" id="GO:0005634">
    <property type="term" value="C:nucleus"/>
    <property type="evidence" value="ECO:0007669"/>
    <property type="project" value="UniProtKB-UniRule"/>
</dbReference>
<feature type="region of interest" description="Disordered" evidence="3">
    <location>
        <begin position="68"/>
        <end position="124"/>
    </location>
</feature>
<proteinExistence type="predicted"/>
<dbReference type="InterPro" id="IPR036910">
    <property type="entry name" value="HMG_box_dom_sf"/>
</dbReference>
<evidence type="ECO:0000259" key="4">
    <source>
        <dbReference type="PROSITE" id="PS50118"/>
    </source>
</evidence>
<dbReference type="InterPro" id="IPR050342">
    <property type="entry name" value="HMGB"/>
</dbReference>
<feature type="compositionally biased region" description="Acidic residues" evidence="3">
    <location>
        <begin position="217"/>
        <end position="239"/>
    </location>
</feature>
<dbReference type="SMART" id="SM00398">
    <property type="entry name" value="HMG"/>
    <property type="match status" value="2"/>
</dbReference>
<dbReference type="CDD" id="cd00084">
    <property type="entry name" value="HMG-box_SF"/>
    <property type="match status" value="1"/>
</dbReference>